<feature type="chain" id="PRO_5032297417" evidence="2">
    <location>
        <begin position="28"/>
        <end position="127"/>
    </location>
</feature>
<comment type="caution">
    <text evidence="3">The sequence shown here is derived from an EMBL/GenBank/DDBJ whole genome shotgun (WGS) entry which is preliminary data.</text>
</comment>
<evidence type="ECO:0000313" key="3">
    <source>
        <dbReference type="EMBL" id="KAF8408935.1"/>
    </source>
</evidence>
<dbReference type="InterPro" id="IPR016135">
    <property type="entry name" value="UBQ-conjugating_enzyme/RWD"/>
</dbReference>
<feature type="compositionally biased region" description="Low complexity" evidence="1">
    <location>
        <begin position="101"/>
        <end position="110"/>
    </location>
</feature>
<dbReference type="Proteomes" id="UP000655225">
    <property type="component" value="Unassembled WGS sequence"/>
</dbReference>
<keyword evidence="2" id="KW-0732">Signal</keyword>
<name>A0A834ZK55_TETSI</name>
<evidence type="ECO:0000256" key="1">
    <source>
        <dbReference type="SAM" id="MobiDB-lite"/>
    </source>
</evidence>
<dbReference type="SUPFAM" id="SSF54495">
    <property type="entry name" value="UBC-like"/>
    <property type="match status" value="1"/>
</dbReference>
<protein>
    <submittedName>
        <fullName evidence="3">Uncharacterized protein</fullName>
    </submittedName>
</protein>
<evidence type="ECO:0000256" key="2">
    <source>
        <dbReference type="SAM" id="SignalP"/>
    </source>
</evidence>
<accession>A0A834ZK55</accession>
<keyword evidence="4" id="KW-1185">Reference proteome</keyword>
<feature type="region of interest" description="Disordered" evidence="1">
    <location>
        <begin position="101"/>
        <end position="127"/>
    </location>
</feature>
<evidence type="ECO:0000313" key="4">
    <source>
        <dbReference type="Proteomes" id="UP000655225"/>
    </source>
</evidence>
<feature type="signal peptide" evidence="2">
    <location>
        <begin position="1"/>
        <end position="27"/>
    </location>
</feature>
<dbReference type="Gene3D" id="3.10.110.10">
    <property type="entry name" value="Ubiquitin Conjugating Enzyme"/>
    <property type="match status" value="1"/>
</dbReference>
<proteinExistence type="predicted"/>
<dbReference type="EMBL" id="JABCRI010000003">
    <property type="protein sequence ID" value="KAF8408935.1"/>
    <property type="molecule type" value="Genomic_DNA"/>
</dbReference>
<organism evidence="3 4">
    <name type="scientific">Tetracentron sinense</name>
    <name type="common">Spur-leaf</name>
    <dbReference type="NCBI Taxonomy" id="13715"/>
    <lineage>
        <taxon>Eukaryota</taxon>
        <taxon>Viridiplantae</taxon>
        <taxon>Streptophyta</taxon>
        <taxon>Embryophyta</taxon>
        <taxon>Tracheophyta</taxon>
        <taxon>Spermatophyta</taxon>
        <taxon>Magnoliopsida</taxon>
        <taxon>Trochodendrales</taxon>
        <taxon>Trochodendraceae</taxon>
        <taxon>Tetracentron</taxon>
    </lineage>
</organism>
<reference evidence="3 4" key="1">
    <citation type="submission" date="2020-04" db="EMBL/GenBank/DDBJ databases">
        <title>Plant Genome Project.</title>
        <authorList>
            <person name="Zhang R.-G."/>
        </authorList>
    </citation>
    <scope>NUCLEOTIDE SEQUENCE [LARGE SCALE GENOMIC DNA]</scope>
    <source>
        <strain evidence="3">YNK0</strain>
        <tissue evidence="3">Leaf</tissue>
    </source>
</reference>
<sequence>MDCSHQTSSRPFSTVLFIVAILAFISSSNEYGNHLKFEIHEGASRFVERSSDILQRWTYEGLGEDLFHWQATIMGPMDSPYAGGVSSSWSISRLSTLLSLPKPTSRPSLLESNLKEEMSDTSMSTIE</sequence>
<gene>
    <name evidence="3" type="ORF">HHK36_005005</name>
</gene>
<dbReference type="AlphaFoldDB" id="A0A834ZK55"/>